<dbReference type="GeneID" id="93095085"/>
<evidence type="ECO:0000259" key="4">
    <source>
        <dbReference type="PROSITE" id="PS51350"/>
    </source>
</evidence>
<dbReference type="RefSeq" id="WP_033513614.1">
    <property type="nucleotide sequence ID" value="NZ_JDUO01000020.1"/>
</dbReference>
<dbReference type="Proteomes" id="UP000029082">
    <property type="component" value="Unassembled WGS sequence"/>
</dbReference>
<protein>
    <submittedName>
        <fullName evidence="5">PTS protein, phosphotransferase system, phosphocarrier protein HPr</fullName>
    </submittedName>
</protein>
<dbReference type="InterPro" id="IPR000032">
    <property type="entry name" value="HPr-like"/>
</dbReference>
<keyword evidence="3" id="KW-0598">Phosphotransferase system</keyword>
<keyword evidence="5" id="KW-0808">Transferase</keyword>
<evidence type="ECO:0000256" key="2">
    <source>
        <dbReference type="ARBA" id="ARBA00022490"/>
    </source>
</evidence>
<dbReference type="GO" id="GO:0016740">
    <property type="term" value="F:transferase activity"/>
    <property type="evidence" value="ECO:0007669"/>
    <property type="project" value="UniProtKB-KW"/>
</dbReference>
<name>A0A087C1X6_9BIFI</name>
<dbReference type="OrthoDB" id="9809047at2"/>
<comment type="caution">
    <text evidence="5">The sequence shown here is derived from an EMBL/GenBank/DDBJ whole genome shotgun (WGS) entry which is preliminary data.</text>
</comment>
<dbReference type="Gene3D" id="3.30.1340.10">
    <property type="entry name" value="HPr-like"/>
    <property type="match status" value="1"/>
</dbReference>
<feature type="domain" description="HPr" evidence="4">
    <location>
        <begin position="2"/>
        <end position="86"/>
    </location>
</feature>
<dbReference type="InterPro" id="IPR035895">
    <property type="entry name" value="HPr-like_sf"/>
</dbReference>
<comment type="subcellular location">
    <subcellularLocation>
        <location evidence="1">Cytoplasm</location>
    </subcellularLocation>
</comment>
<dbReference type="GO" id="GO:0005737">
    <property type="term" value="C:cytoplasm"/>
    <property type="evidence" value="ECO:0007669"/>
    <property type="project" value="UniProtKB-SubCell"/>
</dbReference>
<dbReference type="PROSITE" id="PS51350">
    <property type="entry name" value="PTS_HPR_DOM"/>
    <property type="match status" value="1"/>
</dbReference>
<dbReference type="InterPro" id="IPR050399">
    <property type="entry name" value="HPr"/>
</dbReference>
<dbReference type="PANTHER" id="PTHR33705:SF2">
    <property type="entry name" value="PHOSPHOCARRIER PROTEIN NPR"/>
    <property type="match status" value="1"/>
</dbReference>
<evidence type="ECO:0000313" key="6">
    <source>
        <dbReference type="Proteomes" id="UP000029082"/>
    </source>
</evidence>
<evidence type="ECO:0000313" key="5">
    <source>
        <dbReference type="EMBL" id="KFI77276.1"/>
    </source>
</evidence>
<evidence type="ECO:0000256" key="3">
    <source>
        <dbReference type="ARBA" id="ARBA00022683"/>
    </source>
</evidence>
<dbReference type="SUPFAM" id="SSF55594">
    <property type="entry name" value="HPr-like"/>
    <property type="match status" value="1"/>
</dbReference>
<dbReference type="CDD" id="cd00367">
    <property type="entry name" value="PTS-HPr_like"/>
    <property type="match status" value="1"/>
</dbReference>
<proteinExistence type="predicted"/>
<keyword evidence="2" id="KW-0963">Cytoplasm</keyword>
<organism evidence="5 6">
    <name type="scientific">Bifidobacterium mongoliense DSM 21395</name>
    <dbReference type="NCBI Taxonomy" id="1437603"/>
    <lineage>
        <taxon>Bacteria</taxon>
        <taxon>Bacillati</taxon>
        <taxon>Actinomycetota</taxon>
        <taxon>Actinomycetes</taxon>
        <taxon>Bifidobacteriales</taxon>
        <taxon>Bifidobacteriaceae</taxon>
        <taxon>Bifidobacterium</taxon>
    </lineage>
</organism>
<keyword evidence="6" id="KW-1185">Reference proteome</keyword>
<gene>
    <name evidence="5" type="ORF">BMON_0963</name>
</gene>
<dbReference type="PRINTS" id="PR00107">
    <property type="entry name" value="PHOSPHOCPHPR"/>
</dbReference>
<dbReference type="AlphaFoldDB" id="A0A087C1X6"/>
<dbReference type="GO" id="GO:0009401">
    <property type="term" value="P:phosphoenolpyruvate-dependent sugar phosphotransferase system"/>
    <property type="evidence" value="ECO:0007669"/>
    <property type="project" value="UniProtKB-KW"/>
</dbReference>
<dbReference type="NCBIfam" id="TIGR01003">
    <property type="entry name" value="PTS_HPr_family"/>
    <property type="match status" value="1"/>
</dbReference>
<accession>A0A087C1X6</accession>
<dbReference type="eggNOG" id="COG1925">
    <property type="taxonomic scope" value="Bacteria"/>
</dbReference>
<sequence>MSISFTTIVKDPEGIHARPAGQIVKEAQRFSSDITVTAAGSDADAKRIFAVMGLGVKTGDTLTVRVSGDDEEQAAKEFESFLRETL</sequence>
<evidence type="ECO:0000256" key="1">
    <source>
        <dbReference type="ARBA" id="ARBA00004496"/>
    </source>
</evidence>
<dbReference type="Pfam" id="PF00381">
    <property type="entry name" value="PTS-HPr"/>
    <property type="match status" value="1"/>
</dbReference>
<dbReference type="EMBL" id="JGZE01000008">
    <property type="protein sequence ID" value="KFI77276.1"/>
    <property type="molecule type" value="Genomic_DNA"/>
</dbReference>
<dbReference type="STRING" id="1437603.GCA_000771525_00876"/>
<reference evidence="5 6" key="1">
    <citation type="submission" date="2014-03" db="EMBL/GenBank/DDBJ databases">
        <title>Genomics of Bifidobacteria.</title>
        <authorList>
            <person name="Ventura M."/>
            <person name="Milani C."/>
            <person name="Lugli G.A."/>
        </authorList>
    </citation>
    <scope>NUCLEOTIDE SEQUENCE [LARGE SCALE GENOMIC DNA]</scope>
    <source>
        <strain evidence="5 6">DSM 21395</strain>
    </source>
</reference>
<dbReference type="PANTHER" id="PTHR33705">
    <property type="entry name" value="PHOSPHOCARRIER PROTEIN HPR"/>
    <property type="match status" value="1"/>
</dbReference>